<evidence type="ECO:0000313" key="2">
    <source>
        <dbReference type="EnsemblPlants" id="OB03G39070.1"/>
    </source>
</evidence>
<dbReference type="Proteomes" id="UP000006038">
    <property type="component" value="Chromosome 3"/>
</dbReference>
<dbReference type="eggNOG" id="ENOG502QQTM">
    <property type="taxonomic scope" value="Eukaryota"/>
</dbReference>
<gene>
    <name evidence="2" type="primary">LOC102715191</name>
</gene>
<reference evidence="2" key="2">
    <citation type="submission" date="2013-04" db="UniProtKB">
        <authorList>
            <consortium name="EnsemblPlants"/>
        </authorList>
    </citation>
    <scope>IDENTIFICATION</scope>
</reference>
<accession>J3LS81</accession>
<sequence length="408" mass="44718">MEAAAATALLSPAAAAPSRRVAALGATSLPFPRRRGVALGSVKGLGRQQLTCRRRSSVVRASWSPSEPESLPSSSSIAPLQMESPVGQFLSQILATHPHLLPAAAEQQLEQLQTDRDAAKEDGGDKPTPSDGDIVLYRRIAEVKEKERKRALEEILYALVVQKFVEAGVSLVPALSHSINSSGRVDQWAESVEGKLEKLHSQEAYEMIENHLALILGQRQADATVAAISKLRVGQVYAASVMYGYFLKRVDKRFQLEKSMKTLPWGSEGDMLNQVMTTDSRPSAQTSTSHPEMASWTSPNFSAGGPSQSVKPCRLRSYVMSFDSDTLQSYATIRSKEAFGIIEKHTEALFGKPEIVITPEGTVDSSKDEHVRISFAGLRRLILEAVTFGSFLWDVESFVDSRYHFVVN</sequence>
<feature type="region of interest" description="Disordered" evidence="1">
    <location>
        <begin position="109"/>
        <end position="132"/>
    </location>
</feature>
<feature type="compositionally biased region" description="Basic and acidic residues" evidence="1">
    <location>
        <begin position="113"/>
        <end position="125"/>
    </location>
</feature>
<dbReference type="Gramene" id="OB03G39070.1">
    <property type="protein sequence ID" value="OB03G39070.1"/>
    <property type="gene ID" value="OB03G39070"/>
</dbReference>
<evidence type="ECO:0000313" key="3">
    <source>
        <dbReference type="Proteomes" id="UP000006038"/>
    </source>
</evidence>
<dbReference type="KEGG" id="obr:102715191"/>
<dbReference type="HOGENOM" id="CLU_041607_0_0_1"/>
<protein>
    <recommendedName>
        <fullName evidence="4">UV-B-induced protein</fullName>
    </recommendedName>
</protein>
<dbReference type="InterPro" id="IPR008479">
    <property type="entry name" value="DUF760"/>
</dbReference>
<dbReference type="OrthoDB" id="25131at2759"/>
<dbReference type="Pfam" id="PF05542">
    <property type="entry name" value="DUF760"/>
    <property type="match status" value="1"/>
</dbReference>
<evidence type="ECO:0000256" key="1">
    <source>
        <dbReference type="SAM" id="MobiDB-lite"/>
    </source>
</evidence>
<dbReference type="GeneID" id="102715191"/>
<dbReference type="AlphaFoldDB" id="J3LS81"/>
<dbReference type="PANTHER" id="PTHR31808:SF4">
    <property type="entry name" value="LIGASE, PUTATIVE (DUF760)-RELATED"/>
    <property type="match status" value="1"/>
</dbReference>
<dbReference type="PANTHER" id="PTHR31808">
    <property type="entry name" value="EXPRESSED PROTEIN"/>
    <property type="match status" value="1"/>
</dbReference>
<keyword evidence="3" id="KW-1185">Reference proteome</keyword>
<reference evidence="2" key="1">
    <citation type="journal article" date="2013" name="Nat. Commun.">
        <title>Whole-genome sequencing of Oryza brachyantha reveals mechanisms underlying Oryza genome evolution.</title>
        <authorList>
            <person name="Chen J."/>
            <person name="Huang Q."/>
            <person name="Gao D."/>
            <person name="Wang J."/>
            <person name="Lang Y."/>
            <person name="Liu T."/>
            <person name="Li B."/>
            <person name="Bai Z."/>
            <person name="Luis Goicoechea J."/>
            <person name="Liang C."/>
            <person name="Chen C."/>
            <person name="Zhang W."/>
            <person name="Sun S."/>
            <person name="Liao Y."/>
            <person name="Zhang X."/>
            <person name="Yang L."/>
            <person name="Song C."/>
            <person name="Wang M."/>
            <person name="Shi J."/>
            <person name="Liu G."/>
            <person name="Liu J."/>
            <person name="Zhou H."/>
            <person name="Zhou W."/>
            <person name="Yu Q."/>
            <person name="An N."/>
            <person name="Chen Y."/>
            <person name="Cai Q."/>
            <person name="Wang B."/>
            <person name="Liu B."/>
            <person name="Min J."/>
            <person name="Huang Y."/>
            <person name="Wu H."/>
            <person name="Li Z."/>
            <person name="Zhang Y."/>
            <person name="Yin Y."/>
            <person name="Song W."/>
            <person name="Jiang J."/>
            <person name="Jackson S.A."/>
            <person name="Wing R.A."/>
            <person name="Wang J."/>
            <person name="Chen M."/>
        </authorList>
    </citation>
    <scope>NUCLEOTIDE SEQUENCE [LARGE SCALE GENOMIC DNA]</scope>
    <source>
        <strain evidence="2">cv. IRGC 101232</strain>
    </source>
</reference>
<dbReference type="RefSeq" id="XP_006650499.2">
    <property type="nucleotide sequence ID" value="XM_006650436.3"/>
</dbReference>
<dbReference type="EnsemblPlants" id="OB03G39070.1">
    <property type="protein sequence ID" value="OB03G39070.1"/>
    <property type="gene ID" value="OB03G39070"/>
</dbReference>
<feature type="region of interest" description="Disordered" evidence="1">
    <location>
        <begin position="278"/>
        <end position="308"/>
    </location>
</feature>
<dbReference type="OMA" id="KVIRISF"/>
<name>J3LS81_ORYBR</name>
<dbReference type="STRING" id="4533.J3LS81"/>
<dbReference type="InterPro" id="IPR038925">
    <property type="entry name" value="At3g17800-like"/>
</dbReference>
<evidence type="ECO:0008006" key="4">
    <source>
        <dbReference type="Google" id="ProtNLM"/>
    </source>
</evidence>
<proteinExistence type="predicted"/>
<organism evidence="2">
    <name type="scientific">Oryza brachyantha</name>
    <name type="common">malo sina</name>
    <dbReference type="NCBI Taxonomy" id="4533"/>
    <lineage>
        <taxon>Eukaryota</taxon>
        <taxon>Viridiplantae</taxon>
        <taxon>Streptophyta</taxon>
        <taxon>Embryophyta</taxon>
        <taxon>Tracheophyta</taxon>
        <taxon>Spermatophyta</taxon>
        <taxon>Magnoliopsida</taxon>
        <taxon>Liliopsida</taxon>
        <taxon>Poales</taxon>
        <taxon>Poaceae</taxon>
        <taxon>BOP clade</taxon>
        <taxon>Oryzoideae</taxon>
        <taxon>Oryzeae</taxon>
        <taxon>Oryzinae</taxon>
        <taxon>Oryza</taxon>
    </lineage>
</organism>